<dbReference type="SUPFAM" id="SSF52129">
    <property type="entry name" value="Caspase-like"/>
    <property type="match status" value="1"/>
</dbReference>
<keyword evidence="2" id="KW-1133">Transmembrane helix</keyword>
<dbReference type="Proteomes" id="UP000031561">
    <property type="component" value="Unassembled WGS sequence"/>
</dbReference>
<dbReference type="RefSeq" id="WP_166274506.1">
    <property type="nucleotide sequence ID" value="NZ_JTHE03000044.1"/>
</dbReference>
<feature type="domain" description="DUF7379" evidence="4">
    <location>
        <begin position="887"/>
        <end position="1006"/>
    </location>
</feature>
<evidence type="ECO:0000256" key="1">
    <source>
        <dbReference type="SAM" id="MobiDB-lite"/>
    </source>
</evidence>
<comment type="caution">
    <text evidence="5">The sequence shown here is derived from an EMBL/GenBank/DDBJ whole genome shotgun (WGS) entry which is preliminary data.</text>
</comment>
<feature type="domain" description="Peptidase C14 caspase" evidence="3">
    <location>
        <begin position="11"/>
        <end position="288"/>
    </location>
</feature>
<accession>A0ABD4T227</accession>
<evidence type="ECO:0000313" key="5">
    <source>
        <dbReference type="EMBL" id="MCM1982627.1"/>
    </source>
</evidence>
<dbReference type="EMBL" id="JTHE03000044">
    <property type="protein sequence ID" value="MCM1982627.1"/>
    <property type="molecule type" value="Genomic_DNA"/>
</dbReference>
<dbReference type="InterPro" id="IPR029030">
    <property type="entry name" value="Caspase-like_dom_sf"/>
</dbReference>
<dbReference type="InterPro" id="IPR029058">
    <property type="entry name" value="AB_hydrolase_fold"/>
</dbReference>
<sequence length="1296" mass="141967">MTASATHRHIYALLVGIDDYIGRVPPLKGCVNDIRRIETYLSDRVDSQAYQLHIHKLLNAQATRQAVIDGFRNHLMQAGSNDIALFYYSGHGSQEAAPEEFWPMEPDRMNETLVCWDSREAGGRDLADKELGYLIEQLSQQHPQVVMIMDCCHSGSGTREIIPEGVRHSPADFRQRNLQDFIFSADEAYLSRLLATPPGDDLPEVGDRQSGWSLPVGRHILLAGCHDSELASEYLGDGEERGAFSYFLVDTLEKTRGSLSYRDLFKRASSLVRGRIKDQSPQLEATHPQDLELPFLGNSEAAAIAPRPPYYTLSCSGPGQWIIDGGAVHGLPQAGAEPMILALYPQGAPAADLERPAAAIGEIQVLEVFSSYSRVGFTQEPEGLTPETVLNAVVISLPIQPLAVCLEGDAAAIALIEPDLSRSLYLQRVDSPAQAKLRVAVADNRWRITQPRDERTLVDPIVGLSPEQVTQVVQRLEHMARWTTILELASAGTGSLPSNAVQMQLYHQGKAVNDAVVRLEYEGDQNPTFQLKITNQTDQRLYCALLDLTEEYSVSAPFFAAGGEWIDPQTEIFATAILRGQRTDQIPTSLPKRLWEQGVTEYQDVLKLIVSTTEFDPRLLAQDKLDRPPPEPTRSLGTSSRRSLNRLMKRVTTRGIADEEELEQVDSWVTSQLTLVTVRPQPQVTVSPQSRQSLGHEVTLEAPPQFQAQARLVSVAQASRDVGHPPLPPLLREGSQPFQFRSSRGVDPGLSTLELTQVHHPEAVTPDHPLKLAVPGTLAEDEQILPVAFDGEFYLPLGLGFHREGKTEIELQRLPAPTPNRRSVGGAIQIYFQKVLRRQLGQDLSQILGVKFDYPILAVAEVAQRAVSYLPERAVVEQRVAQADSIVLFIHGIFGDTRSMVPSVETTQVEHDGQIQTLNELYDLVLTYDYESINTSIRDHAAALKRRLREVGLGEDHGKTLHIVAHSMGGLVSRHFIEALGGNQVVQHLILLGTPNAGSPWPEVQRGITIAMALLLNGLSTVVMPLNILGALLQRLEKIDVTLDEMEPGSEFLEGLWMNEDPQTPYSVVVGNTHLIPGDTSATLPERLLRKLFKAVELPFGGQPNDIAVSVESIQGLPEHRVPQPVFEEVACNHLVYFTDPAGLTGLGHAVARAFQGATPDSPPPEASPADPEDLNFESLPSSFEEAMAAVNVAAQPSTVSAPRSLDAIESPVGLANRMDQSKRQEDLMVRVAIGLITAAVVLLGFAAWRKFDRQQSAPQGSSSAAPAQYKTASHPAIAALAPDSSKLPSSHQAAI</sequence>
<gene>
    <name evidence="5" type="ORF">QQ91_0007290</name>
</gene>
<keyword evidence="6" id="KW-1185">Reference proteome</keyword>
<keyword evidence="2" id="KW-0812">Transmembrane</keyword>
<dbReference type="PANTHER" id="PTHR48104:SF30">
    <property type="entry name" value="METACASPASE-1"/>
    <property type="match status" value="1"/>
</dbReference>
<dbReference type="Gene3D" id="3.40.50.1820">
    <property type="entry name" value="alpha/beta hydrolase"/>
    <property type="match status" value="1"/>
</dbReference>
<feature type="region of interest" description="Disordered" evidence="1">
    <location>
        <begin position="620"/>
        <end position="643"/>
    </location>
</feature>
<name>A0ABD4T227_9CYAN</name>
<evidence type="ECO:0000259" key="4">
    <source>
        <dbReference type="Pfam" id="PF24096"/>
    </source>
</evidence>
<dbReference type="Pfam" id="PF24096">
    <property type="entry name" value="DUF7379"/>
    <property type="match status" value="1"/>
</dbReference>
<protein>
    <submittedName>
        <fullName evidence="5">Caspase family protein</fullName>
    </submittedName>
</protein>
<organism evidence="5 6">
    <name type="scientific">Lyngbya confervoides BDU141951</name>
    <dbReference type="NCBI Taxonomy" id="1574623"/>
    <lineage>
        <taxon>Bacteria</taxon>
        <taxon>Bacillati</taxon>
        <taxon>Cyanobacteriota</taxon>
        <taxon>Cyanophyceae</taxon>
        <taxon>Oscillatoriophycideae</taxon>
        <taxon>Oscillatoriales</taxon>
        <taxon>Microcoleaceae</taxon>
        <taxon>Lyngbya</taxon>
    </lineage>
</organism>
<feature type="compositionally biased region" description="Basic and acidic residues" evidence="1">
    <location>
        <begin position="620"/>
        <end position="629"/>
    </location>
</feature>
<dbReference type="SUPFAM" id="SSF53474">
    <property type="entry name" value="alpha/beta-Hydrolases"/>
    <property type="match status" value="1"/>
</dbReference>
<dbReference type="InterPro" id="IPR055803">
    <property type="entry name" value="DUF7379"/>
</dbReference>
<feature type="region of interest" description="Disordered" evidence="1">
    <location>
        <begin position="1156"/>
        <end position="1176"/>
    </location>
</feature>
<evidence type="ECO:0000256" key="2">
    <source>
        <dbReference type="SAM" id="Phobius"/>
    </source>
</evidence>
<proteinExistence type="predicted"/>
<keyword evidence="2" id="KW-0472">Membrane</keyword>
<feature type="transmembrane region" description="Helical" evidence="2">
    <location>
        <begin position="1010"/>
        <end position="1033"/>
    </location>
</feature>
<dbReference type="InterPro" id="IPR011600">
    <property type="entry name" value="Pept_C14_caspase"/>
</dbReference>
<dbReference type="PANTHER" id="PTHR48104">
    <property type="entry name" value="METACASPASE-4"/>
    <property type="match status" value="1"/>
</dbReference>
<reference evidence="5 6" key="1">
    <citation type="journal article" date="2015" name="Genome Announc.">
        <title>Draft Genome Sequence of Filamentous Marine Cyanobacterium Lyngbya confervoides Strain BDU141951.</title>
        <authorList>
            <person name="Chandrababunaidu M.M."/>
            <person name="Sen D."/>
            <person name="Tripathy S."/>
        </authorList>
    </citation>
    <scope>NUCLEOTIDE SEQUENCE [LARGE SCALE GENOMIC DNA]</scope>
    <source>
        <strain evidence="5 6">BDU141951</strain>
    </source>
</reference>
<feature type="transmembrane region" description="Helical" evidence="2">
    <location>
        <begin position="1228"/>
        <end position="1249"/>
    </location>
</feature>
<dbReference type="InterPro" id="IPR050452">
    <property type="entry name" value="Metacaspase"/>
</dbReference>
<dbReference type="Pfam" id="PF00656">
    <property type="entry name" value="Peptidase_C14"/>
    <property type="match status" value="1"/>
</dbReference>
<dbReference type="Gene3D" id="3.40.50.1460">
    <property type="match status" value="1"/>
</dbReference>
<evidence type="ECO:0000313" key="6">
    <source>
        <dbReference type="Proteomes" id="UP000031561"/>
    </source>
</evidence>
<evidence type="ECO:0000259" key="3">
    <source>
        <dbReference type="Pfam" id="PF00656"/>
    </source>
</evidence>